<proteinExistence type="inferred from homology"/>
<feature type="domain" description="DNA methylase N-4/N-6" evidence="17">
    <location>
        <begin position="107"/>
        <end position="230"/>
    </location>
</feature>
<reference evidence="19" key="1">
    <citation type="submission" date="2017-09" db="EMBL/GenBank/DDBJ databases">
        <title>Depth-based differentiation of microbial function through sediment-hosted aquifers and enrichment of novel symbionts in the deep terrestrial subsurface.</title>
        <authorList>
            <person name="Probst A.J."/>
            <person name="Ladd B."/>
            <person name="Jarett J.K."/>
            <person name="Geller-Mcgrath D.E."/>
            <person name="Sieber C.M.K."/>
            <person name="Emerson J.B."/>
            <person name="Anantharaman K."/>
            <person name="Thomas B.C."/>
            <person name="Malmstrom R."/>
            <person name="Stieglmeier M."/>
            <person name="Klingl A."/>
            <person name="Woyke T."/>
            <person name="Ryan C.M."/>
            <person name="Banfield J.F."/>
        </authorList>
    </citation>
    <scope>NUCLEOTIDE SEQUENCE [LARGE SCALE GENOMIC DNA]</scope>
</reference>
<keyword evidence="5" id="KW-0949">S-adenosyl-L-methionine</keyword>
<evidence type="ECO:0000256" key="15">
    <source>
        <dbReference type="RuleBase" id="RU362026"/>
    </source>
</evidence>
<sequence>MPKSQLSKSGEHYALRVRGNSMIDEGIYNEDIVVIRKQPDAENGETVVALINGDEVTLKKIYKEKNRFRLQPANLNLKPIFTRELIVQGKVISVIRNFEELKQGATFKNVAKTLENKITKKKNKKLNITFEKICNCPPKRINCLDAKQWMKNQVAIWEFSYEKRDTRDKNIHPAVFPIALPAKCIELFTHKGELVLDPFVGIGTTLIAASDLERNAVGFDLNKKYINFTKKRLSQSRLFSKTQQIAIFDDATNIPEYLDENTVSLSVTSPPYANMLNRSRKNKSLRGNLRNNQHYKKIQQYSNNPRDLETMEPKKFAEALGEIYKRILPLHKPKAHCVINITDLWWENKRIPIHLYVIGALQKVGYELRNTIIWDRRNLVNKAGIFGWPSNYITLGTTFEYILDFWRPK</sequence>
<dbReference type="InterPro" id="IPR050077">
    <property type="entry name" value="LexA_repressor"/>
</dbReference>
<dbReference type="InterPro" id="IPR017985">
    <property type="entry name" value="MeTrfase_CN4_CS"/>
</dbReference>
<dbReference type="GO" id="GO:0015667">
    <property type="term" value="F:site-specific DNA-methyltransferase (cytosine-N4-specific) activity"/>
    <property type="evidence" value="ECO:0007669"/>
    <property type="project" value="UniProtKB-EC"/>
</dbReference>
<dbReference type="Proteomes" id="UP000231538">
    <property type="component" value="Unassembled WGS sequence"/>
</dbReference>
<dbReference type="EMBL" id="PFPC01000062">
    <property type="protein sequence ID" value="PIZ89315.1"/>
    <property type="molecule type" value="Genomic_DNA"/>
</dbReference>
<gene>
    <name evidence="18" type="ORF">COX89_02195</name>
</gene>
<name>A0A2M7UZL5_9BACT</name>
<organism evidence="18 19">
    <name type="scientific">Candidatus Nealsonbacteria bacterium CG_4_10_14_0_2_um_filter_37_10</name>
    <dbReference type="NCBI Taxonomy" id="1974679"/>
    <lineage>
        <taxon>Bacteria</taxon>
        <taxon>Candidatus Nealsoniibacteriota</taxon>
    </lineage>
</organism>
<comment type="similarity">
    <text evidence="2">Belongs to the N(4)/N(6)-methyltransferase family. N(4) subfamily.</text>
</comment>
<dbReference type="PRINTS" id="PR00726">
    <property type="entry name" value="LEXASERPTASE"/>
</dbReference>
<dbReference type="GO" id="GO:0032259">
    <property type="term" value="P:methylation"/>
    <property type="evidence" value="ECO:0007669"/>
    <property type="project" value="UniProtKB-KW"/>
</dbReference>
<evidence type="ECO:0000259" key="16">
    <source>
        <dbReference type="Pfam" id="PF00717"/>
    </source>
</evidence>
<evidence type="ECO:0000256" key="14">
    <source>
        <dbReference type="RuleBase" id="RU003991"/>
    </source>
</evidence>
<feature type="domain" description="Peptidase S24/S26A/S26B/S26C" evidence="16">
    <location>
        <begin position="2"/>
        <end position="92"/>
    </location>
</feature>
<dbReference type="InterPro" id="IPR001091">
    <property type="entry name" value="RM_Methyltransferase"/>
</dbReference>
<evidence type="ECO:0000256" key="2">
    <source>
        <dbReference type="ARBA" id="ARBA00010203"/>
    </source>
</evidence>
<dbReference type="GO" id="GO:0006355">
    <property type="term" value="P:regulation of DNA-templated transcription"/>
    <property type="evidence" value="ECO:0007669"/>
    <property type="project" value="InterPro"/>
</dbReference>
<dbReference type="EC" id="2.1.1.-" evidence="15"/>
<evidence type="ECO:0000256" key="12">
    <source>
        <dbReference type="ARBA" id="ARBA00023236"/>
    </source>
</evidence>
<evidence type="ECO:0000256" key="10">
    <source>
        <dbReference type="ARBA" id="ARBA00023125"/>
    </source>
</evidence>
<evidence type="ECO:0000256" key="1">
    <source>
        <dbReference type="ARBA" id="ARBA00007484"/>
    </source>
</evidence>
<keyword evidence="3 18" id="KW-0489">Methyltransferase</keyword>
<dbReference type="PRINTS" id="PR00508">
    <property type="entry name" value="S21N4MTFRASE"/>
</dbReference>
<dbReference type="InterPro" id="IPR039418">
    <property type="entry name" value="LexA-like"/>
</dbReference>
<evidence type="ECO:0000256" key="7">
    <source>
        <dbReference type="ARBA" id="ARBA00022763"/>
    </source>
</evidence>
<dbReference type="Pfam" id="PF01555">
    <property type="entry name" value="N6_N4_Mtase"/>
    <property type="match status" value="1"/>
</dbReference>
<dbReference type="PROSITE" id="PS00093">
    <property type="entry name" value="N4_MTASE"/>
    <property type="match status" value="1"/>
</dbReference>
<dbReference type="InterPro" id="IPR029063">
    <property type="entry name" value="SAM-dependent_MTases_sf"/>
</dbReference>
<keyword evidence="12" id="KW-0742">SOS response</keyword>
<comment type="similarity">
    <text evidence="1 14">Belongs to the peptidase S24 family.</text>
</comment>
<dbReference type="GO" id="GO:0009307">
    <property type="term" value="P:DNA restriction-modification system"/>
    <property type="evidence" value="ECO:0007669"/>
    <property type="project" value="UniProtKB-KW"/>
</dbReference>
<evidence type="ECO:0000259" key="17">
    <source>
        <dbReference type="Pfam" id="PF01555"/>
    </source>
</evidence>
<protein>
    <recommendedName>
        <fullName evidence="15">Methyltransferase</fullName>
        <ecNumber evidence="15">2.1.1.-</ecNumber>
    </recommendedName>
</protein>
<evidence type="ECO:0000256" key="8">
    <source>
        <dbReference type="ARBA" id="ARBA00022801"/>
    </source>
</evidence>
<dbReference type="InterPro" id="IPR006197">
    <property type="entry name" value="Peptidase_S24_LexA"/>
</dbReference>
<dbReference type="Gene3D" id="3.40.50.150">
    <property type="entry name" value="Vaccinia Virus protein VP39"/>
    <property type="match status" value="2"/>
</dbReference>
<evidence type="ECO:0000256" key="13">
    <source>
        <dbReference type="ARBA" id="ARBA00049120"/>
    </source>
</evidence>
<dbReference type="InterPro" id="IPR036286">
    <property type="entry name" value="LexA/Signal_pep-like_sf"/>
</dbReference>
<dbReference type="InterPro" id="IPR015927">
    <property type="entry name" value="Peptidase_S24_S26A/B/C"/>
</dbReference>
<keyword evidence="10" id="KW-0238">DNA-binding</keyword>
<dbReference type="GO" id="GO:0006281">
    <property type="term" value="P:DNA repair"/>
    <property type="evidence" value="ECO:0007669"/>
    <property type="project" value="UniProtKB-KW"/>
</dbReference>
<evidence type="ECO:0000256" key="11">
    <source>
        <dbReference type="ARBA" id="ARBA00023204"/>
    </source>
</evidence>
<keyword evidence="4 18" id="KW-0808">Transferase</keyword>
<evidence type="ECO:0000313" key="18">
    <source>
        <dbReference type="EMBL" id="PIZ89315.1"/>
    </source>
</evidence>
<comment type="catalytic activity">
    <reaction evidence="13">
        <text>a 2'-deoxycytidine in DNA + S-adenosyl-L-methionine = an N(4)-methyl-2'-deoxycytidine in DNA + S-adenosyl-L-homocysteine + H(+)</text>
        <dbReference type="Rhea" id="RHEA:16857"/>
        <dbReference type="Rhea" id="RHEA-COMP:11369"/>
        <dbReference type="Rhea" id="RHEA-COMP:13674"/>
        <dbReference type="ChEBI" id="CHEBI:15378"/>
        <dbReference type="ChEBI" id="CHEBI:57856"/>
        <dbReference type="ChEBI" id="CHEBI:59789"/>
        <dbReference type="ChEBI" id="CHEBI:85452"/>
        <dbReference type="ChEBI" id="CHEBI:137933"/>
        <dbReference type="EC" id="2.1.1.113"/>
    </reaction>
</comment>
<keyword evidence="7" id="KW-0227">DNA damage</keyword>
<evidence type="ECO:0000256" key="9">
    <source>
        <dbReference type="ARBA" id="ARBA00022813"/>
    </source>
</evidence>
<dbReference type="InterPro" id="IPR002941">
    <property type="entry name" value="DNA_methylase_N4/N6"/>
</dbReference>
<evidence type="ECO:0000313" key="19">
    <source>
        <dbReference type="Proteomes" id="UP000231538"/>
    </source>
</evidence>
<dbReference type="GO" id="GO:0003677">
    <property type="term" value="F:DNA binding"/>
    <property type="evidence" value="ECO:0007669"/>
    <property type="project" value="UniProtKB-KW"/>
</dbReference>
<dbReference type="PANTHER" id="PTHR33516:SF2">
    <property type="entry name" value="LEXA REPRESSOR-RELATED"/>
    <property type="match status" value="1"/>
</dbReference>
<dbReference type="PANTHER" id="PTHR33516">
    <property type="entry name" value="LEXA REPRESSOR"/>
    <property type="match status" value="1"/>
</dbReference>
<dbReference type="SUPFAM" id="SSF53335">
    <property type="entry name" value="S-adenosyl-L-methionine-dependent methyltransferases"/>
    <property type="match status" value="2"/>
</dbReference>
<dbReference type="GO" id="GO:0016787">
    <property type="term" value="F:hydrolase activity"/>
    <property type="evidence" value="ECO:0007669"/>
    <property type="project" value="UniProtKB-KW"/>
</dbReference>
<accession>A0A2M7UZL5</accession>
<evidence type="ECO:0000256" key="5">
    <source>
        <dbReference type="ARBA" id="ARBA00022691"/>
    </source>
</evidence>
<dbReference type="GO" id="GO:0008170">
    <property type="term" value="F:N-methyltransferase activity"/>
    <property type="evidence" value="ECO:0007669"/>
    <property type="project" value="InterPro"/>
</dbReference>
<keyword evidence="11" id="KW-0234">DNA repair</keyword>
<dbReference type="GO" id="GO:0009432">
    <property type="term" value="P:SOS response"/>
    <property type="evidence" value="ECO:0007669"/>
    <property type="project" value="UniProtKB-KW"/>
</dbReference>
<keyword evidence="9 14" id="KW-0068">Autocatalytic cleavage</keyword>
<dbReference type="CDD" id="cd06529">
    <property type="entry name" value="S24_LexA-like"/>
    <property type="match status" value="1"/>
</dbReference>
<dbReference type="SUPFAM" id="SSF51306">
    <property type="entry name" value="LexA/Signal peptidase"/>
    <property type="match status" value="1"/>
</dbReference>
<keyword evidence="8 14" id="KW-0378">Hydrolase</keyword>
<evidence type="ECO:0000256" key="4">
    <source>
        <dbReference type="ARBA" id="ARBA00022679"/>
    </source>
</evidence>
<comment type="caution">
    <text evidence="18">The sequence shown here is derived from an EMBL/GenBank/DDBJ whole genome shotgun (WGS) entry which is preliminary data.</text>
</comment>
<dbReference type="AlphaFoldDB" id="A0A2M7UZL5"/>
<evidence type="ECO:0000256" key="6">
    <source>
        <dbReference type="ARBA" id="ARBA00022747"/>
    </source>
</evidence>
<keyword evidence="6" id="KW-0680">Restriction system</keyword>
<dbReference type="Pfam" id="PF00717">
    <property type="entry name" value="Peptidase_S24"/>
    <property type="match status" value="1"/>
</dbReference>
<evidence type="ECO:0000256" key="3">
    <source>
        <dbReference type="ARBA" id="ARBA00022603"/>
    </source>
</evidence>